<dbReference type="Proteomes" id="UP000252707">
    <property type="component" value="Unassembled WGS sequence"/>
</dbReference>
<evidence type="ECO:0000313" key="8">
    <source>
        <dbReference type="EMBL" id="RCX24891.1"/>
    </source>
</evidence>
<proteinExistence type="inferred from homology"/>
<dbReference type="Pfam" id="PF04977">
    <property type="entry name" value="DivIC"/>
    <property type="match status" value="1"/>
</dbReference>
<dbReference type="PANTHER" id="PTHR37485:SF1">
    <property type="entry name" value="CELL DIVISION PROTEIN FTSB"/>
    <property type="match status" value="1"/>
</dbReference>
<organism evidence="8 9">
    <name type="scientific">Thioalbus denitrificans</name>
    <dbReference type="NCBI Taxonomy" id="547122"/>
    <lineage>
        <taxon>Bacteria</taxon>
        <taxon>Pseudomonadati</taxon>
        <taxon>Pseudomonadota</taxon>
        <taxon>Gammaproteobacteria</taxon>
        <taxon>Chromatiales</taxon>
        <taxon>Ectothiorhodospiraceae</taxon>
        <taxon>Thioalbus</taxon>
    </lineage>
</organism>
<comment type="function">
    <text evidence="7">Essential cell division protein. May link together the upstream cell division proteins, which are predominantly cytoplasmic, with the downstream cell division proteins, which are predominantly periplasmic.</text>
</comment>
<keyword evidence="3 7" id="KW-0812">Transmembrane</keyword>
<evidence type="ECO:0000256" key="4">
    <source>
        <dbReference type="ARBA" id="ARBA00022989"/>
    </source>
</evidence>
<keyword evidence="7" id="KW-0175">Coiled coil</keyword>
<dbReference type="HAMAP" id="MF_00599">
    <property type="entry name" value="FtsB"/>
    <property type="match status" value="1"/>
</dbReference>
<comment type="caution">
    <text evidence="8">The sequence shown here is derived from an EMBL/GenBank/DDBJ whole genome shotgun (WGS) entry which is preliminary data.</text>
</comment>
<keyword evidence="7" id="KW-0997">Cell inner membrane</keyword>
<keyword evidence="2 7" id="KW-0132">Cell division</keyword>
<dbReference type="GO" id="GO:0030428">
    <property type="term" value="C:cell septum"/>
    <property type="evidence" value="ECO:0007669"/>
    <property type="project" value="TreeGrafter"/>
</dbReference>
<evidence type="ECO:0000256" key="5">
    <source>
        <dbReference type="ARBA" id="ARBA00023136"/>
    </source>
</evidence>
<comment type="subcellular location">
    <subcellularLocation>
        <location evidence="7">Cell inner membrane</location>
        <topology evidence="7">Single-pass type II membrane protein</topology>
    </subcellularLocation>
    <text evidence="7">Localizes to the division septum.</text>
</comment>
<dbReference type="GO" id="GO:0032153">
    <property type="term" value="C:cell division site"/>
    <property type="evidence" value="ECO:0007669"/>
    <property type="project" value="UniProtKB-UniRule"/>
</dbReference>
<sequence>MTIKWVIVVLVLVLVSLQARLWFGEGSLAEVWRLRQSVKLQEQTNAEQRERNQVLEAEVRDLKQGLEAIEERARSELGMIREGETFFLLVE</sequence>
<evidence type="ECO:0000313" key="9">
    <source>
        <dbReference type="Proteomes" id="UP000252707"/>
    </source>
</evidence>
<evidence type="ECO:0000256" key="1">
    <source>
        <dbReference type="ARBA" id="ARBA00022475"/>
    </source>
</evidence>
<gene>
    <name evidence="7" type="primary">ftsB</name>
    <name evidence="8" type="ORF">DFQ59_11447</name>
</gene>
<comment type="subunit">
    <text evidence="7">Part of a complex composed of FtsB, FtsL and FtsQ.</text>
</comment>
<feature type="coiled-coil region" evidence="7">
    <location>
        <begin position="38"/>
        <end position="72"/>
    </location>
</feature>
<feature type="topological domain" description="Periplasmic" evidence="7">
    <location>
        <begin position="24"/>
        <end position="91"/>
    </location>
</feature>
<accession>A0A369BU34</accession>
<evidence type="ECO:0000256" key="2">
    <source>
        <dbReference type="ARBA" id="ARBA00022618"/>
    </source>
</evidence>
<keyword evidence="4 7" id="KW-1133">Transmembrane helix</keyword>
<dbReference type="PANTHER" id="PTHR37485">
    <property type="entry name" value="CELL DIVISION PROTEIN FTSB"/>
    <property type="match status" value="1"/>
</dbReference>
<keyword evidence="5 7" id="KW-0472">Membrane</keyword>
<dbReference type="NCBIfam" id="NF002058">
    <property type="entry name" value="PRK00888.1"/>
    <property type="match status" value="1"/>
</dbReference>
<dbReference type="InterPro" id="IPR007060">
    <property type="entry name" value="FtsL/DivIC"/>
</dbReference>
<keyword evidence="1 7" id="KW-1003">Cell membrane</keyword>
<dbReference type="GO" id="GO:0043093">
    <property type="term" value="P:FtsZ-dependent cytokinesis"/>
    <property type="evidence" value="ECO:0007669"/>
    <property type="project" value="UniProtKB-UniRule"/>
</dbReference>
<dbReference type="AlphaFoldDB" id="A0A369BU34"/>
<evidence type="ECO:0000256" key="6">
    <source>
        <dbReference type="ARBA" id="ARBA00023306"/>
    </source>
</evidence>
<reference evidence="8 9" key="1">
    <citation type="submission" date="2018-07" db="EMBL/GenBank/DDBJ databases">
        <title>Genomic Encyclopedia of Type Strains, Phase IV (KMG-IV): sequencing the most valuable type-strain genomes for metagenomic binning, comparative biology and taxonomic classification.</title>
        <authorList>
            <person name="Goeker M."/>
        </authorList>
    </citation>
    <scope>NUCLEOTIDE SEQUENCE [LARGE SCALE GENOMIC DNA]</scope>
    <source>
        <strain evidence="8 9">DSM 26407</strain>
    </source>
</reference>
<protein>
    <recommendedName>
        <fullName evidence="7">Cell division protein FtsB</fullName>
    </recommendedName>
</protein>
<dbReference type="GO" id="GO:0005886">
    <property type="term" value="C:plasma membrane"/>
    <property type="evidence" value="ECO:0007669"/>
    <property type="project" value="UniProtKB-SubCell"/>
</dbReference>
<feature type="topological domain" description="Cytoplasmic" evidence="7">
    <location>
        <begin position="1"/>
        <end position="5"/>
    </location>
</feature>
<evidence type="ECO:0000256" key="3">
    <source>
        <dbReference type="ARBA" id="ARBA00022692"/>
    </source>
</evidence>
<evidence type="ECO:0000256" key="7">
    <source>
        <dbReference type="HAMAP-Rule" id="MF_00599"/>
    </source>
</evidence>
<keyword evidence="6 7" id="KW-0131">Cell cycle</keyword>
<comment type="similarity">
    <text evidence="7">Belongs to the FtsB family.</text>
</comment>
<keyword evidence="9" id="KW-1185">Reference proteome</keyword>
<dbReference type="InterPro" id="IPR023081">
    <property type="entry name" value="Cell_div_FtsB"/>
</dbReference>
<dbReference type="EMBL" id="QPJY01000014">
    <property type="protein sequence ID" value="RCX24891.1"/>
    <property type="molecule type" value="Genomic_DNA"/>
</dbReference>
<name>A0A369BU34_9GAMM</name>